<keyword evidence="5" id="KW-1185">Reference proteome</keyword>
<evidence type="ECO:0000259" key="2">
    <source>
        <dbReference type="Pfam" id="PF00005"/>
    </source>
</evidence>
<feature type="non-terminal residue" evidence="4">
    <location>
        <position position="1"/>
    </location>
</feature>
<dbReference type="InterPro" id="IPR050093">
    <property type="entry name" value="ABC_SmlMolc_Importer"/>
</dbReference>
<reference evidence="4 5" key="1">
    <citation type="submission" date="2024-02" db="EMBL/GenBank/DDBJ databases">
        <authorList>
            <person name="Chen Y."/>
            <person name="Shah S."/>
            <person name="Dougan E. K."/>
            <person name="Thang M."/>
            <person name="Chan C."/>
        </authorList>
    </citation>
    <scope>NUCLEOTIDE SEQUENCE [LARGE SCALE GENOMIC DNA]</scope>
</reference>
<feature type="domain" description="ABC-type glycine betaine transport system substrate-binding" evidence="3">
    <location>
        <begin position="138"/>
        <end position="337"/>
    </location>
</feature>
<keyword evidence="4" id="KW-0547">Nucleotide-binding</keyword>
<evidence type="ECO:0000259" key="3">
    <source>
        <dbReference type="Pfam" id="PF04069"/>
    </source>
</evidence>
<dbReference type="SUPFAM" id="SSF53850">
    <property type="entry name" value="Periplasmic binding protein-like II"/>
    <property type="match status" value="1"/>
</dbReference>
<feature type="non-terminal residue" evidence="4">
    <location>
        <position position="338"/>
    </location>
</feature>
<keyword evidence="1" id="KW-0813">Transport</keyword>
<dbReference type="EMBL" id="CAXAMM010033397">
    <property type="protein sequence ID" value="CAK9071305.1"/>
    <property type="molecule type" value="Genomic_DNA"/>
</dbReference>
<gene>
    <name evidence="4" type="ORF">SCF082_LOCUS35318</name>
</gene>
<dbReference type="Pfam" id="PF00005">
    <property type="entry name" value="ABC_tran"/>
    <property type="match status" value="1"/>
</dbReference>
<dbReference type="GO" id="GO:0005524">
    <property type="term" value="F:ATP binding"/>
    <property type="evidence" value="ECO:0007669"/>
    <property type="project" value="UniProtKB-KW"/>
</dbReference>
<dbReference type="InterPro" id="IPR027417">
    <property type="entry name" value="P-loop_NTPase"/>
</dbReference>
<comment type="caution">
    <text evidence="4">The sequence shown here is derived from an EMBL/GenBank/DDBJ whole genome shotgun (WGS) entry which is preliminary data.</text>
</comment>
<dbReference type="Pfam" id="PF04069">
    <property type="entry name" value="OpuAC"/>
    <property type="match status" value="1"/>
</dbReference>
<organism evidence="4 5">
    <name type="scientific">Durusdinium trenchii</name>
    <dbReference type="NCBI Taxonomy" id="1381693"/>
    <lineage>
        <taxon>Eukaryota</taxon>
        <taxon>Sar</taxon>
        <taxon>Alveolata</taxon>
        <taxon>Dinophyceae</taxon>
        <taxon>Suessiales</taxon>
        <taxon>Symbiodiniaceae</taxon>
        <taxon>Durusdinium</taxon>
    </lineage>
</organism>
<dbReference type="Gene3D" id="3.40.50.300">
    <property type="entry name" value="P-loop containing nucleotide triphosphate hydrolases"/>
    <property type="match status" value="1"/>
</dbReference>
<accession>A0ABP0P5I5</accession>
<dbReference type="Proteomes" id="UP001642464">
    <property type="component" value="Unassembled WGS sequence"/>
</dbReference>
<dbReference type="Gene3D" id="3.40.190.10">
    <property type="entry name" value="Periplasmic binding protein-like II"/>
    <property type="match status" value="1"/>
</dbReference>
<keyword evidence="4" id="KW-0067">ATP-binding</keyword>
<evidence type="ECO:0000313" key="4">
    <source>
        <dbReference type="EMBL" id="CAK9071305.1"/>
    </source>
</evidence>
<dbReference type="InterPro" id="IPR007210">
    <property type="entry name" value="ABC_Gly_betaine_transp_sub-bd"/>
</dbReference>
<dbReference type="InterPro" id="IPR003439">
    <property type="entry name" value="ABC_transporter-like_ATP-bd"/>
</dbReference>
<sequence>ARDRAHELAALARLDASLLARFPHELSGGQRQRVALMRALASDPEALLLDEPLGALDPMVRADLQDELRALFERLDKTVVLVTHDLAEARHLASRVVLLHEGRIRTAPAAWVGRSRIVIRAAVIVLLCVAAVTRGQETLTIGSKSFTESVLLGELLAERAERDGLRVEHKSSLRGTRLVFEAVRSGAVDVYPEYTGTLLREVFADQGLSTEAELRDALADVGLAMSEPIGFNNTYAIGVMPTTAERLGLATISDLRRAPELTFGFTNEFIERNDGWRALRDAYGLPQANIQGIDHDLGYQALGSGAIDAKEIYTTDAKIESMGITVLADDLGHFPRYD</sequence>
<evidence type="ECO:0000256" key="1">
    <source>
        <dbReference type="ARBA" id="ARBA00022448"/>
    </source>
</evidence>
<proteinExistence type="predicted"/>
<dbReference type="PANTHER" id="PTHR42781">
    <property type="entry name" value="SPERMIDINE/PUTRESCINE IMPORT ATP-BINDING PROTEIN POTA"/>
    <property type="match status" value="1"/>
</dbReference>
<protein>
    <submittedName>
        <fullName evidence="4">Glycine betaine/carnitine/choline transport ATP-binding protein OpuCA</fullName>
    </submittedName>
</protein>
<dbReference type="Gene3D" id="3.40.190.120">
    <property type="entry name" value="Osmoprotection protein (prox), domain 2"/>
    <property type="match status" value="1"/>
</dbReference>
<dbReference type="SUPFAM" id="SSF52540">
    <property type="entry name" value="P-loop containing nucleoside triphosphate hydrolases"/>
    <property type="match status" value="1"/>
</dbReference>
<evidence type="ECO:0000313" key="5">
    <source>
        <dbReference type="Proteomes" id="UP001642464"/>
    </source>
</evidence>
<feature type="domain" description="ABC transporter" evidence="2">
    <location>
        <begin position="8"/>
        <end position="53"/>
    </location>
</feature>
<dbReference type="PANTHER" id="PTHR42781:SF4">
    <property type="entry name" value="SPERMIDINE_PUTRESCINE IMPORT ATP-BINDING PROTEIN POTA"/>
    <property type="match status" value="1"/>
</dbReference>
<name>A0ABP0P5I5_9DINO</name>